<protein>
    <submittedName>
        <fullName evidence="2">Uma2 family endonuclease</fullName>
    </submittedName>
</protein>
<accession>A0A9X7PFD5</accession>
<reference evidence="2 3" key="1">
    <citation type="submission" date="2018-03" db="EMBL/GenBank/DDBJ databases">
        <title>Chitinolytic properties of Streptosporangium nondiastaticum TBG75A20.</title>
        <authorList>
            <person name="Gayathri V."/>
            <person name="Shiburaj S."/>
        </authorList>
    </citation>
    <scope>NUCLEOTIDE SEQUENCE [LARGE SCALE GENOMIC DNA]</scope>
    <source>
        <strain evidence="2 3">TBG75A20</strain>
    </source>
</reference>
<keyword evidence="2" id="KW-0540">Nuclease</keyword>
<dbReference type="AlphaFoldDB" id="A0A9X7PFD5"/>
<keyword evidence="2" id="KW-0378">Hydrolase</keyword>
<evidence type="ECO:0000313" key="2">
    <source>
        <dbReference type="EMBL" id="PSJ25807.1"/>
    </source>
</evidence>
<dbReference type="InterPro" id="IPR012296">
    <property type="entry name" value="Nuclease_put_TT1808"/>
</dbReference>
<dbReference type="RefSeq" id="WP_106680452.1">
    <property type="nucleotide sequence ID" value="NZ_PXWG01000101.1"/>
</dbReference>
<name>A0A9X7PFD5_9ACTN</name>
<evidence type="ECO:0000313" key="3">
    <source>
        <dbReference type="Proteomes" id="UP000242427"/>
    </source>
</evidence>
<feature type="domain" description="Putative restriction endonuclease" evidence="1">
    <location>
        <begin position="11"/>
        <end position="145"/>
    </location>
</feature>
<keyword evidence="2" id="KW-0255">Endonuclease</keyword>
<dbReference type="OrthoDB" id="3423889at2"/>
<sequence>MDYARIRAVAEELSALPNAGKVEISDGTIVMMMSPSGTHELVAFRLRRQLDPQLPEGLVAHTGGDVEDPSLGILRRPDLVVLPEAAMDTPNPFHPRDVSLAAEIVSPSNHANDYAQKMRDYPALGIPVYLLIDPRKGTVAVMSDPGPGPDGPPRYRTRHDGVFGDKVSVGPWTVDTSEFPEYHS</sequence>
<comment type="caution">
    <text evidence="2">The sequence shown here is derived from an EMBL/GenBank/DDBJ whole genome shotgun (WGS) entry which is preliminary data.</text>
</comment>
<dbReference type="InterPro" id="IPR008538">
    <property type="entry name" value="Uma2"/>
</dbReference>
<dbReference type="CDD" id="cd06260">
    <property type="entry name" value="DUF820-like"/>
    <property type="match status" value="1"/>
</dbReference>
<dbReference type="Proteomes" id="UP000242427">
    <property type="component" value="Unassembled WGS sequence"/>
</dbReference>
<keyword evidence="3" id="KW-1185">Reference proteome</keyword>
<dbReference type="InterPro" id="IPR011335">
    <property type="entry name" value="Restrct_endonuc-II-like"/>
</dbReference>
<dbReference type="EMBL" id="PXWG01000101">
    <property type="protein sequence ID" value="PSJ25807.1"/>
    <property type="molecule type" value="Genomic_DNA"/>
</dbReference>
<dbReference type="SUPFAM" id="SSF52980">
    <property type="entry name" value="Restriction endonuclease-like"/>
    <property type="match status" value="1"/>
</dbReference>
<dbReference type="Gene3D" id="3.90.1570.10">
    <property type="entry name" value="tt1808, chain A"/>
    <property type="match status" value="1"/>
</dbReference>
<proteinExistence type="predicted"/>
<dbReference type="PANTHER" id="PTHR34107:SF2">
    <property type="entry name" value="SLL0888 PROTEIN"/>
    <property type="match status" value="1"/>
</dbReference>
<gene>
    <name evidence="2" type="ORF">B7P34_26240</name>
</gene>
<dbReference type="GO" id="GO:0004519">
    <property type="term" value="F:endonuclease activity"/>
    <property type="evidence" value="ECO:0007669"/>
    <property type="project" value="UniProtKB-KW"/>
</dbReference>
<dbReference type="PANTHER" id="PTHR34107">
    <property type="entry name" value="SLL0198 PROTEIN-RELATED"/>
    <property type="match status" value="1"/>
</dbReference>
<organism evidence="2 3">
    <name type="scientific">Streptosporangium nondiastaticum</name>
    <dbReference type="NCBI Taxonomy" id="35764"/>
    <lineage>
        <taxon>Bacteria</taxon>
        <taxon>Bacillati</taxon>
        <taxon>Actinomycetota</taxon>
        <taxon>Actinomycetes</taxon>
        <taxon>Streptosporangiales</taxon>
        <taxon>Streptosporangiaceae</taxon>
        <taxon>Streptosporangium</taxon>
    </lineage>
</organism>
<evidence type="ECO:0000259" key="1">
    <source>
        <dbReference type="Pfam" id="PF05685"/>
    </source>
</evidence>
<dbReference type="Pfam" id="PF05685">
    <property type="entry name" value="Uma2"/>
    <property type="match status" value="1"/>
</dbReference>